<comment type="caution">
    <text evidence="6">The sequence shown here is derived from an EMBL/GenBank/DDBJ whole genome shotgun (WGS) entry which is preliminary data.</text>
</comment>
<dbReference type="InterPro" id="IPR014043">
    <property type="entry name" value="Acyl_transferase_dom"/>
</dbReference>
<name>A0ABN2IC77_9ACTN</name>
<dbReference type="PANTHER" id="PTHR42681:SF1">
    <property type="entry name" value="MALONYL-COA-ACYL CARRIER PROTEIN TRANSACYLASE, MITOCHONDRIAL"/>
    <property type="match status" value="1"/>
</dbReference>
<evidence type="ECO:0000313" key="7">
    <source>
        <dbReference type="Proteomes" id="UP001500383"/>
    </source>
</evidence>
<dbReference type="RefSeq" id="WP_182658486.1">
    <property type="nucleotide sequence ID" value="NZ_BAAAQG010000003.1"/>
</dbReference>
<dbReference type="EC" id="2.3.1.39" evidence="4"/>
<dbReference type="Pfam" id="PF00698">
    <property type="entry name" value="Acyl_transf_1"/>
    <property type="match status" value="1"/>
</dbReference>
<dbReference type="Gene3D" id="3.40.366.10">
    <property type="entry name" value="Malonyl-Coenzyme A Acyl Carrier Protein, domain 2"/>
    <property type="match status" value="1"/>
</dbReference>
<dbReference type="Gene3D" id="3.30.70.250">
    <property type="entry name" value="Malonyl-CoA ACP transacylase, ACP-binding"/>
    <property type="match status" value="1"/>
</dbReference>
<evidence type="ECO:0000256" key="4">
    <source>
        <dbReference type="PIRNR" id="PIRNR000446"/>
    </source>
</evidence>
<keyword evidence="7" id="KW-1185">Reference proteome</keyword>
<dbReference type="InterPro" id="IPR024925">
    <property type="entry name" value="Malonyl_CoA-ACP_transAc"/>
</dbReference>
<reference evidence="6 7" key="1">
    <citation type="journal article" date="2019" name="Int. J. Syst. Evol. Microbiol.">
        <title>The Global Catalogue of Microorganisms (GCM) 10K type strain sequencing project: providing services to taxonomists for standard genome sequencing and annotation.</title>
        <authorList>
            <consortium name="The Broad Institute Genomics Platform"/>
            <consortium name="The Broad Institute Genome Sequencing Center for Infectious Disease"/>
            <person name="Wu L."/>
            <person name="Ma J."/>
        </authorList>
    </citation>
    <scope>NUCLEOTIDE SEQUENCE [LARGE SCALE GENOMIC DNA]</scope>
    <source>
        <strain evidence="6 7">JCM 16002</strain>
    </source>
</reference>
<feature type="domain" description="Malonyl-CoA:ACP transacylase (MAT)" evidence="5">
    <location>
        <begin position="5"/>
        <end position="293"/>
    </location>
</feature>
<comment type="catalytic activity">
    <reaction evidence="3 4">
        <text>holo-[ACP] + malonyl-CoA = malonyl-[ACP] + CoA</text>
        <dbReference type="Rhea" id="RHEA:41792"/>
        <dbReference type="Rhea" id="RHEA-COMP:9623"/>
        <dbReference type="Rhea" id="RHEA-COMP:9685"/>
        <dbReference type="ChEBI" id="CHEBI:57287"/>
        <dbReference type="ChEBI" id="CHEBI:57384"/>
        <dbReference type="ChEBI" id="CHEBI:64479"/>
        <dbReference type="ChEBI" id="CHEBI:78449"/>
        <dbReference type="EC" id="2.3.1.39"/>
    </reaction>
</comment>
<dbReference type="InterPro" id="IPR016035">
    <property type="entry name" value="Acyl_Trfase/lysoPLipase"/>
</dbReference>
<dbReference type="InterPro" id="IPR050858">
    <property type="entry name" value="Mal-CoA-ACP_Trans/PKS_FabD"/>
</dbReference>
<dbReference type="EMBL" id="BAAAQG010000003">
    <property type="protein sequence ID" value="GAA1702186.1"/>
    <property type="molecule type" value="Genomic_DNA"/>
</dbReference>
<dbReference type="InterPro" id="IPR001227">
    <property type="entry name" value="Ac_transferase_dom_sf"/>
</dbReference>
<evidence type="ECO:0000313" key="6">
    <source>
        <dbReference type="EMBL" id="GAA1702186.1"/>
    </source>
</evidence>
<dbReference type="PIRSF" id="PIRSF000446">
    <property type="entry name" value="Mct"/>
    <property type="match status" value="1"/>
</dbReference>
<keyword evidence="1 4" id="KW-0808">Transferase</keyword>
<evidence type="ECO:0000256" key="1">
    <source>
        <dbReference type="ARBA" id="ARBA00022679"/>
    </source>
</evidence>
<dbReference type="SUPFAM" id="SSF55048">
    <property type="entry name" value="Probable ACP-binding domain of malonyl-CoA ACP transacylase"/>
    <property type="match status" value="1"/>
</dbReference>
<gene>
    <name evidence="6" type="primary">fabD</name>
    <name evidence="6" type="ORF">GCM10009831_09190</name>
</gene>
<comment type="similarity">
    <text evidence="4">Belongs to the fabD family.</text>
</comment>
<dbReference type="SMART" id="SM00827">
    <property type="entry name" value="PKS_AT"/>
    <property type="match status" value="1"/>
</dbReference>
<evidence type="ECO:0000256" key="3">
    <source>
        <dbReference type="ARBA" id="ARBA00048462"/>
    </source>
</evidence>
<dbReference type="SUPFAM" id="SSF52151">
    <property type="entry name" value="FabD/lysophospholipase-like"/>
    <property type="match status" value="1"/>
</dbReference>
<evidence type="ECO:0000256" key="2">
    <source>
        <dbReference type="ARBA" id="ARBA00023315"/>
    </source>
</evidence>
<evidence type="ECO:0000259" key="5">
    <source>
        <dbReference type="SMART" id="SM00827"/>
    </source>
</evidence>
<dbReference type="PANTHER" id="PTHR42681">
    <property type="entry name" value="MALONYL-COA-ACYL CARRIER PROTEIN TRANSACYLASE, MITOCHONDRIAL"/>
    <property type="match status" value="1"/>
</dbReference>
<dbReference type="InterPro" id="IPR016036">
    <property type="entry name" value="Malonyl_transacylase_ACP-bd"/>
</dbReference>
<accession>A0ABN2IC77</accession>
<protein>
    <recommendedName>
        <fullName evidence="4">Malonyl CoA-acyl carrier protein transacylase</fullName>
        <ecNumber evidence="4">2.3.1.39</ecNumber>
    </recommendedName>
</protein>
<keyword evidence="2 4" id="KW-0012">Acyltransferase</keyword>
<organism evidence="6 7">
    <name type="scientific">Dietzia cercidiphylli</name>
    <dbReference type="NCBI Taxonomy" id="498199"/>
    <lineage>
        <taxon>Bacteria</taxon>
        <taxon>Bacillati</taxon>
        <taxon>Actinomycetota</taxon>
        <taxon>Actinomycetes</taxon>
        <taxon>Mycobacteriales</taxon>
        <taxon>Dietziaceae</taxon>
        <taxon>Dietzia</taxon>
    </lineage>
</organism>
<proteinExistence type="inferred from homology"/>
<sequence length="306" mass="32995">MFALAFPGQGTLRVGMGAWMRRRDVARAVLDRVDEILQRPLSDLVTTGPADRLVDTRNAQLAVTACNLAALELLRDEGIRPTVVAGHSVGEFSALFAAGVLSLEDTLALVRRRSDLMAAVSRVGGMASVMKLDLAKVERLVGSVTDEGEPLVVGIENGRGHTVVSGSARALERFVDAVDGRAPVTRLAVSNAFHSPLMDEAQQQWREEVGRYTFAAPDVPVIPNVRGTEVTDPVDLHQCVIDQLTGRVRWTETLDTLGARGERTQVEVGDSKALTKIARAQGHTWFTMSDPATPARLARVAEQVAS</sequence>
<dbReference type="Proteomes" id="UP001500383">
    <property type="component" value="Unassembled WGS sequence"/>
</dbReference>